<reference evidence="1 2" key="1">
    <citation type="journal article" date="2016" name="Nat. Commun.">
        <title>Thousands of microbial genomes shed light on interconnected biogeochemical processes in an aquifer system.</title>
        <authorList>
            <person name="Anantharaman K."/>
            <person name="Brown C.T."/>
            <person name="Hug L.A."/>
            <person name="Sharon I."/>
            <person name="Castelle C.J."/>
            <person name="Probst A.J."/>
            <person name="Thomas B.C."/>
            <person name="Singh A."/>
            <person name="Wilkins M.J."/>
            <person name="Karaoz U."/>
            <person name="Brodie E.L."/>
            <person name="Williams K.H."/>
            <person name="Hubbard S.S."/>
            <person name="Banfield J.F."/>
        </authorList>
    </citation>
    <scope>NUCLEOTIDE SEQUENCE [LARGE SCALE GENOMIC DNA]</scope>
</reference>
<protein>
    <submittedName>
        <fullName evidence="1">Uncharacterized protein</fullName>
    </submittedName>
</protein>
<proteinExistence type="predicted"/>
<dbReference type="Proteomes" id="UP000178121">
    <property type="component" value="Unassembled WGS sequence"/>
</dbReference>
<organism evidence="1 2">
    <name type="scientific">Candidatus Taylorbacteria bacterium RIFCSPHIGHO2_01_FULL_51_15</name>
    <dbReference type="NCBI Taxonomy" id="1802304"/>
    <lineage>
        <taxon>Bacteria</taxon>
        <taxon>Candidatus Tayloriibacteriota</taxon>
    </lineage>
</organism>
<gene>
    <name evidence="1" type="ORF">A2849_00310</name>
</gene>
<comment type="caution">
    <text evidence="1">The sequence shown here is derived from an EMBL/GenBank/DDBJ whole genome shotgun (WGS) entry which is preliminary data.</text>
</comment>
<evidence type="ECO:0000313" key="2">
    <source>
        <dbReference type="Proteomes" id="UP000178121"/>
    </source>
</evidence>
<accession>A0A1G2MC68</accession>
<dbReference type="EMBL" id="MHRI01000009">
    <property type="protein sequence ID" value="OHA21413.1"/>
    <property type="molecule type" value="Genomic_DNA"/>
</dbReference>
<evidence type="ECO:0000313" key="1">
    <source>
        <dbReference type="EMBL" id="OHA21413.1"/>
    </source>
</evidence>
<dbReference type="AlphaFoldDB" id="A0A1G2MC68"/>
<name>A0A1G2MC68_9BACT</name>
<sequence length="110" mass="12769">MLEHTGVWREALKWEMFAEGPAYSAPAVRKFAILYLEVLPEEIRGEFVRVHSINELLCFIYMHSVHKDRGVCGLMTAETSSTLTYKSTFFKPKTSLIQNDTEMKWRSHAQ</sequence>